<dbReference type="InterPro" id="IPR020946">
    <property type="entry name" value="Flavin_mOase-like"/>
</dbReference>
<dbReference type="GO" id="GO:0050661">
    <property type="term" value="F:NADP binding"/>
    <property type="evidence" value="ECO:0007669"/>
    <property type="project" value="InterPro"/>
</dbReference>
<evidence type="ECO:0000256" key="2">
    <source>
        <dbReference type="ARBA" id="ARBA00022630"/>
    </source>
</evidence>
<dbReference type="EMBL" id="KZ613871">
    <property type="protein sequence ID" value="PMD53634.1"/>
    <property type="molecule type" value="Genomic_DNA"/>
</dbReference>
<reference evidence="7 8" key="1">
    <citation type="submission" date="2016-04" db="EMBL/GenBank/DDBJ databases">
        <title>A degradative enzymes factory behind the ericoid mycorrhizal symbiosis.</title>
        <authorList>
            <consortium name="DOE Joint Genome Institute"/>
            <person name="Martino E."/>
            <person name="Morin E."/>
            <person name="Grelet G."/>
            <person name="Kuo A."/>
            <person name="Kohler A."/>
            <person name="Daghino S."/>
            <person name="Barry K."/>
            <person name="Choi C."/>
            <person name="Cichocki N."/>
            <person name="Clum A."/>
            <person name="Copeland A."/>
            <person name="Hainaut M."/>
            <person name="Haridas S."/>
            <person name="Labutti K."/>
            <person name="Lindquist E."/>
            <person name="Lipzen A."/>
            <person name="Khouja H.-R."/>
            <person name="Murat C."/>
            <person name="Ohm R."/>
            <person name="Olson A."/>
            <person name="Spatafora J."/>
            <person name="Veneault-Fourrey C."/>
            <person name="Henrissat B."/>
            <person name="Grigoriev I."/>
            <person name="Martin F."/>
            <person name="Perotto S."/>
        </authorList>
    </citation>
    <scope>NUCLEOTIDE SEQUENCE [LARGE SCALE GENOMIC DNA]</scope>
    <source>
        <strain evidence="7 8">E</strain>
    </source>
</reference>
<gene>
    <name evidence="7" type="ORF">K444DRAFT_655847</name>
</gene>
<dbReference type="RefSeq" id="XP_024730538.1">
    <property type="nucleotide sequence ID" value="XM_024886041.1"/>
</dbReference>
<comment type="cofactor">
    <cofactor evidence="1">
        <name>FAD</name>
        <dbReference type="ChEBI" id="CHEBI:57692"/>
    </cofactor>
</comment>
<dbReference type="Pfam" id="PF00743">
    <property type="entry name" value="FMO-like"/>
    <property type="match status" value="1"/>
</dbReference>
<evidence type="ECO:0000256" key="1">
    <source>
        <dbReference type="ARBA" id="ARBA00001974"/>
    </source>
</evidence>
<dbReference type="AlphaFoldDB" id="A0A2J6SS78"/>
<evidence type="ECO:0000313" key="8">
    <source>
        <dbReference type="Proteomes" id="UP000235371"/>
    </source>
</evidence>
<accession>A0A2J6SS78</accession>
<dbReference type="GeneID" id="36594118"/>
<dbReference type="OrthoDB" id="66881at2759"/>
<keyword evidence="4" id="KW-0521">NADP</keyword>
<dbReference type="InParanoid" id="A0A2J6SS78"/>
<sequence>MAVEFDVVIIGAGLSGINAAQRVQMQLPGLTYTILEARGAIGGTWDLFKYPGIRSDSDLYTFGFPWRPWESTKAIADGPSIKQYLIESAAEYGIDKHIQYRHKLLAADWSSKTQTWSLAIDTDGEKKYLKAKFMIYGSGYYDYDEPLQTTIPNIDTFKGATIHPQFWPQDLDYASKKIVIIGSGATAVTLLPVLAETAASVTMLQRSPTYILSQPATDSGSWIRRLFPSWIAHALVRWKYMWGMWLYFQFCRAFPIKAKEQIAAATTKELPSRIKQDPNFNPSYNPWEQRLCVCPDGDFFKALRKGNAHVVTDTIETVTETGICTLRGETLDTDIIVTATGLKMRFAGGVKITLNGTHVDIKGKYLWKGVLMQDIPNTAFLLGYTNASWTLGAEASMQLFCRIVRYMAPRGLGDVTPRVEDESKLRPMSMMNLKSTYILAAKGVLPKCGDLRPWRARASYFKDFWDAKFGRFEGLEFLRDRGQFAE</sequence>
<dbReference type="InterPro" id="IPR036188">
    <property type="entry name" value="FAD/NAD-bd_sf"/>
</dbReference>
<dbReference type="Pfam" id="PF13450">
    <property type="entry name" value="NAD_binding_8"/>
    <property type="match status" value="1"/>
</dbReference>
<dbReference type="FunFam" id="3.50.50.60:FF:000228">
    <property type="entry name" value="FAD-containing monooxygenase EthA"/>
    <property type="match status" value="1"/>
</dbReference>
<dbReference type="Proteomes" id="UP000235371">
    <property type="component" value="Unassembled WGS sequence"/>
</dbReference>
<dbReference type="PANTHER" id="PTHR43872">
    <property type="entry name" value="MONOOXYGENASE, PUTATIVE (AFU_ORTHOLOGUE AFUA_8G02570)-RELATED"/>
    <property type="match status" value="1"/>
</dbReference>
<dbReference type="GO" id="GO:0050660">
    <property type="term" value="F:flavin adenine dinucleotide binding"/>
    <property type="evidence" value="ECO:0007669"/>
    <property type="project" value="InterPro"/>
</dbReference>
<dbReference type="InterPro" id="IPR051820">
    <property type="entry name" value="FAD-binding_MO"/>
</dbReference>
<proteinExistence type="predicted"/>
<keyword evidence="2" id="KW-0285">Flavoprotein</keyword>
<keyword evidence="6 7" id="KW-0503">Monooxygenase</keyword>
<evidence type="ECO:0000256" key="4">
    <source>
        <dbReference type="ARBA" id="ARBA00022857"/>
    </source>
</evidence>
<name>A0A2J6SS78_9HELO</name>
<dbReference type="SUPFAM" id="SSF51905">
    <property type="entry name" value="FAD/NAD(P)-binding domain"/>
    <property type="match status" value="1"/>
</dbReference>
<dbReference type="GO" id="GO:0004499">
    <property type="term" value="F:N,N-dimethylaniline monooxygenase activity"/>
    <property type="evidence" value="ECO:0007669"/>
    <property type="project" value="InterPro"/>
</dbReference>
<evidence type="ECO:0000256" key="6">
    <source>
        <dbReference type="ARBA" id="ARBA00023033"/>
    </source>
</evidence>
<keyword evidence="8" id="KW-1185">Reference proteome</keyword>
<dbReference type="Gene3D" id="3.50.50.60">
    <property type="entry name" value="FAD/NAD(P)-binding domain"/>
    <property type="match status" value="2"/>
</dbReference>
<keyword evidence="3" id="KW-0274">FAD</keyword>
<evidence type="ECO:0000313" key="7">
    <source>
        <dbReference type="EMBL" id="PMD53634.1"/>
    </source>
</evidence>
<protein>
    <submittedName>
        <fullName evidence="7">Monooxygenase flavin-binding family protein-like protein</fullName>
    </submittedName>
</protein>
<dbReference type="PRINTS" id="PR00411">
    <property type="entry name" value="PNDRDTASEI"/>
</dbReference>
<organism evidence="7 8">
    <name type="scientific">Hyaloscypha bicolor E</name>
    <dbReference type="NCBI Taxonomy" id="1095630"/>
    <lineage>
        <taxon>Eukaryota</taxon>
        <taxon>Fungi</taxon>
        <taxon>Dikarya</taxon>
        <taxon>Ascomycota</taxon>
        <taxon>Pezizomycotina</taxon>
        <taxon>Leotiomycetes</taxon>
        <taxon>Helotiales</taxon>
        <taxon>Hyaloscyphaceae</taxon>
        <taxon>Hyaloscypha</taxon>
        <taxon>Hyaloscypha bicolor</taxon>
    </lineage>
</organism>
<evidence type="ECO:0000256" key="3">
    <source>
        <dbReference type="ARBA" id="ARBA00022827"/>
    </source>
</evidence>
<keyword evidence="5" id="KW-0560">Oxidoreductase</keyword>
<dbReference type="PANTHER" id="PTHR43872:SF1">
    <property type="entry name" value="MONOOXYGENASE, PUTATIVE (AFU_ORTHOLOGUE AFUA_8G02570)-RELATED"/>
    <property type="match status" value="1"/>
</dbReference>
<evidence type="ECO:0000256" key="5">
    <source>
        <dbReference type="ARBA" id="ARBA00023002"/>
    </source>
</evidence>